<evidence type="ECO:0000256" key="5">
    <source>
        <dbReference type="SAM" id="Phobius"/>
    </source>
</evidence>
<dbReference type="EMBL" id="BRYA01000182">
    <property type="protein sequence ID" value="GMI42844.1"/>
    <property type="molecule type" value="Genomic_DNA"/>
</dbReference>
<keyword evidence="3 5" id="KW-1133">Transmembrane helix</keyword>
<feature type="transmembrane region" description="Helical" evidence="5">
    <location>
        <begin position="194"/>
        <end position="210"/>
    </location>
</feature>
<dbReference type="Gene3D" id="1.10.3730.20">
    <property type="match status" value="1"/>
</dbReference>
<dbReference type="Proteomes" id="UP001165065">
    <property type="component" value="Unassembled WGS sequence"/>
</dbReference>
<dbReference type="PANTHER" id="PTHR12570">
    <property type="match status" value="1"/>
</dbReference>
<dbReference type="GO" id="GO:0015095">
    <property type="term" value="F:magnesium ion transmembrane transporter activity"/>
    <property type="evidence" value="ECO:0007669"/>
    <property type="project" value="InterPro"/>
</dbReference>
<feature type="transmembrane region" description="Helical" evidence="5">
    <location>
        <begin position="299"/>
        <end position="320"/>
    </location>
</feature>
<feature type="transmembrane region" description="Helical" evidence="5">
    <location>
        <begin position="126"/>
        <end position="146"/>
    </location>
</feature>
<feature type="transmembrane region" description="Helical" evidence="5">
    <location>
        <begin position="230"/>
        <end position="250"/>
    </location>
</feature>
<proteinExistence type="predicted"/>
<dbReference type="PANTHER" id="PTHR12570:SF9">
    <property type="entry name" value="MAGNESIUM TRANSPORTER NIPA8-RELATED"/>
    <property type="match status" value="1"/>
</dbReference>
<dbReference type="OrthoDB" id="165382at2759"/>
<dbReference type="AlphaFoldDB" id="A0A9W7GDA7"/>
<keyword evidence="7" id="KW-1185">Reference proteome</keyword>
<evidence type="ECO:0000256" key="3">
    <source>
        <dbReference type="ARBA" id="ARBA00022989"/>
    </source>
</evidence>
<feature type="transmembrane region" description="Helical" evidence="5">
    <location>
        <begin position="6"/>
        <end position="27"/>
    </location>
</feature>
<name>A0A9W7GDA7_9STRA</name>
<feature type="transmembrane region" description="Helical" evidence="5">
    <location>
        <begin position="332"/>
        <end position="350"/>
    </location>
</feature>
<dbReference type="InterPro" id="IPR037185">
    <property type="entry name" value="EmrE-like"/>
</dbReference>
<protein>
    <recommendedName>
        <fullName evidence="8">Magnesium transporter</fullName>
    </recommendedName>
</protein>
<dbReference type="GO" id="GO:0016020">
    <property type="term" value="C:membrane"/>
    <property type="evidence" value="ECO:0007669"/>
    <property type="project" value="UniProtKB-SubCell"/>
</dbReference>
<dbReference type="SUPFAM" id="SSF103481">
    <property type="entry name" value="Multidrug resistance efflux transporter EmrE"/>
    <property type="match status" value="1"/>
</dbReference>
<evidence type="ECO:0000256" key="4">
    <source>
        <dbReference type="ARBA" id="ARBA00023136"/>
    </source>
</evidence>
<feature type="transmembrane region" description="Helical" evidence="5">
    <location>
        <begin position="100"/>
        <end position="120"/>
    </location>
</feature>
<dbReference type="Pfam" id="PF05653">
    <property type="entry name" value="Mg_trans_NIPA"/>
    <property type="match status" value="1"/>
</dbReference>
<feature type="transmembrane region" description="Helical" evidence="5">
    <location>
        <begin position="270"/>
        <end position="287"/>
    </location>
</feature>
<feature type="transmembrane region" description="Helical" evidence="5">
    <location>
        <begin position="155"/>
        <end position="174"/>
    </location>
</feature>
<keyword evidence="2 5" id="KW-0812">Transmembrane</keyword>
<reference evidence="7" key="1">
    <citation type="journal article" date="2023" name="Commun. Biol.">
        <title>Genome analysis of Parmales, the sister group of diatoms, reveals the evolutionary specialization of diatoms from phago-mixotrophs to photoautotrophs.</title>
        <authorList>
            <person name="Ban H."/>
            <person name="Sato S."/>
            <person name="Yoshikawa S."/>
            <person name="Yamada K."/>
            <person name="Nakamura Y."/>
            <person name="Ichinomiya M."/>
            <person name="Sato N."/>
            <person name="Blanc-Mathieu R."/>
            <person name="Endo H."/>
            <person name="Kuwata A."/>
            <person name="Ogata H."/>
        </authorList>
    </citation>
    <scope>NUCLEOTIDE SEQUENCE [LARGE SCALE GENOMIC DNA]</scope>
</reference>
<comment type="caution">
    <text evidence="6">The sequence shown here is derived from an EMBL/GenBank/DDBJ whole genome shotgun (WGS) entry which is preliminary data.</text>
</comment>
<gene>
    <name evidence="6" type="ORF">TrCOL_g4924</name>
</gene>
<organism evidence="6 7">
    <name type="scientific">Triparma columacea</name>
    <dbReference type="NCBI Taxonomy" id="722753"/>
    <lineage>
        <taxon>Eukaryota</taxon>
        <taxon>Sar</taxon>
        <taxon>Stramenopiles</taxon>
        <taxon>Ochrophyta</taxon>
        <taxon>Bolidophyceae</taxon>
        <taxon>Parmales</taxon>
        <taxon>Triparmaceae</taxon>
        <taxon>Triparma</taxon>
    </lineage>
</organism>
<sequence length="415" mass="45264">MSSEVNNGLAIPLALVGNAINSIGYIIQKQAHMMNEDKKEKWVSEQEAKVKGSSQSLIENGGKHGEVIRLSTTTPKVSEYPTTRCFCSTVPSNHFLVTPLWWVGIILYGVGSAIHGSALSYGSHTIIAPMDAFTLVCNAIFAPLFLHEHFTRPQILGTCILIAGIAGIAVSAPSDPPAFESGKCFDMMGQTRCLAVLGGWGGATLAMYLARRIKVESSLEKDTSKAKGVVEMICLCLICAFVGSLCQLSLKCFFSQLSFLPEVLTEGSNFYFITFFFIAMMLLLEVWRQRALKNYDALFVVPIICALLLSGSVVVGGICFNEFDVITSSEASILGVSVGFCVLGVVVTTYKAEDGDGGGFEEEGKMHPQDYQQRRRSMVEMLRLDRKMTAGGGKADIDWGERTQVVERELKETKI</sequence>
<dbReference type="InterPro" id="IPR008521">
    <property type="entry name" value="Mg_trans_NIPA"/>
</dbReference>
<evidence type="ECO:0000256" key="2">
    <source>
        <dbReference type="ARBA" id="ARBA00022692"/>
    </source>
</evidence>
<accession>A0A9W7GDA7</accession>
<evidence type="ECO:0000313" key="6">
    <source>
        <dbReference type="EMBL" id="GMI42844.1"/>
    </source>
</evidence>
<evidence type="ECO:0008006" key="8">
    <source>
        <dbReference type="Google" id="ProtNLM"/>
    </source>
</evidence>
<comment type="subcellular location">
    <subcellularLocation>
        <location evidence="1">Membrane</location>
        <topology evidence="1">Multi-pass membrane protein</topology>
    </subcellularLocation>
</comment>
<keyword evidence="4 5" id="KW-0472">Membrane</keyword>
<evidence type="ECO:0000313" key="7">
    <source>
        <dbReference type="Proteomes" id="UP001165065"/>
    </source>
</evidence>
<evidence type="ECO:0000256" key="1">
    <source>
        <dbReference type="ARBA" id="ARBA00004141"/>
    </source>
</evidence>